<dbReference type="Proteomes" id="UP000856022">
    <property type="component" value="Unassembled WGS sequence"/>
</dbReference>
<evidence type="ECO:0000313" key="3">
    <source>
        <dbReference type="EMBL" id="HAS6675336.1"/>
    </source>
</evidence>
<dbReference type="PANTHER" id="PTHR35861">
    <property type="match status" value="1"/>
</dbReference>
<proteinExistence type="predicted"/>
<dbReference type="RefSeq" id="WP_025818813.1">
    <property type="nucleotide sequence ID" value="NZ_JPKU01000034.1"/>
</dbReference>
<feature type="compositionally biased region" description="Low complexity" evidence="1">
    <location>
        <begin position="188"/>
        <end position="197"/>
    </location>
</feature>
<sequence length="613" mass="65211">MSDEFLHGIYTVESTTGSLAVTDVASSVIGIFGTSEKAEPMQLNHTTNYDDAYALFGEGSISKALKRIHTYVESNSVIAISLGKDSDFPDTPEEPATSGVTLSSASATAYIDDGATASPVIVTNPHAATISYTSSNEATATVDGDGLVTLVAEGETTITLNIEFDDGTEAASESAPQQATRSRKKGARSAQSQTRAAATETLTYTLTVAQTNPDAGKEANGATLSASKGVVYTGSPATPVELSNPNDLAVNYSSSDETVAIVDNGTGEITPLAEGSATITLALIGDATYQSSTLTYEVTVTAVSDALLAAFIEALPLLRKAKNKFGFSSKIHLAPGILHKTGAASLAVAAVKPIRGVWVGDMPEDISTTEEAYAFKQQFGDERYMPCWPRPLVIQDDGSTQVDWFAPSLAGLIAQVDRNGTGDTIVSETGYWCSPSNYPLVDIVGPSIDIEYIPSDVACDVNYLNANGIYTMINRGGWKGFGNYSSAYPDSTDLTSFLCVRRTADIIEESIETVTLQFIDKPMFTGPHGLQAMVCGRVRDTVNDYLRTKVGTSLVYSNVYLEVNDNPLVNLQQGKIKYRYQFTPPIPMQTVEYAAEIYVKGLESAFSSLVGSN</sequence>
<feature type="domain" description="BIG2" evidence="2">
    <location>
        <begin position="99"/>
        <end position="160"/>
    </location>
</feature>
<dbReference type="SUPFAM" id="SSF49373">
    <property type="entry name" value="Invasin/intimin cell-adhesion fragments"/>
    <property type="match status" value="2"/>
</dbReference>
<dbReference type="EMBL" id="DACQKT010000001">
    <property type="protein sequence ID" value="HAS6675336.1"/>
    <property type="molecule type" value="Genomic_DNA"/>
</dbReference>
<organism evidence="3">
    <name type="scientific">Vibrio parahaemolyticus</name>
    <dbReference type="NCBI Taxonomy" id="670"/>
    <lineage>
        <taxon>Bacteria</taxon>
        <taxon>Pseudomonadati</taxon>
        <taxon>Pseudomonadota</taxon>
        <taxon>Gammaproteobacteria</taxon>
        <taxon>Vibrionales</taxon>
        <taxon>Vibrionaceae</taxon>
        <taxon>Vibrio</taxon>
    </lineage>
</organism>
<evidence type="ECO:0000259" key="2">
    <source>
        <dbReference type="Pfam" id="PF02368"/>
    </source>
</evidence>
<protein>
    <submittedName>
        <fullName evidence="3">Phage tail protein</fullName>
    </submittedName>
</protein>
<reference evidence="3" key="2">
    <citation type="submission" date="2019-12" db="EMBL/GenBank/DDBJ databases">
        <authorList>
            <consortium name="NCBI Pathogen Detection Project"/>
        </authorList>
    </citation>
    <scope>NUCLEOTIDE SEQUENCE</scope>
    <source>
        <strain evidence="3">1930</strain>
    </source>
</reference>
<gene>
    <name evidence="3" type="ORF">I7278_00775</name>
</gene>
<accession>A0A8H9MT86</accession>
<dbReference type="PANTHER" id="PTHR35861:SF1">
    <property type="entry name" value="PHAGE TAIL SHEATH PROTEIN"/>
    <property type="match status" value="1"/>
</dbReference>
<feature type="domain" description="BIG2" evidence="2">
    <location>
        <begin position="243"/>
        <end position="281"/>
    </location>
</feature>
<dbReference type="AlphaFoldDB" id="A0A8H9MT86"/>
<feature type="region of interest" description="Disordered" evidence="1">
    <location>
        <begin position="163"/>
        <end position="197"/>
    </location>
</feature>
<name>A0A8H9MT86_VIBPH</name>
<dbReference type="InterPro" id="IPR003343">
    <property type="entry name" value="Big_2"/>
</dbReference>
<evidence type="ECO:0000256" key="1">
    <source>
        <dbReference type="SAM" id="MobiDB-lite"/>
    </source>
</evidence>
<reference evidence="3" key="1">
    <citation type="journal article" date="2018" name="Genome Biol.">
        <title>SKESA: strategic k-mer extension for scrupulous assemblies.</title>
        <authorList>
            <person name="Souvorov A."/>
            <person name="Agarwala R."/>
            <person name="Lipman D.J."/>
        </authorList>
    </citation>
    <scope>NUCLEOTIDE SEQUENCE</scope>
    <source>
        <strain evidence="3">1930</strain>
    </source>
</reference>
<dbReference type="Gene3D" id="2.60.40.1080">
    <property type="match status" value="2"/>
</dbReference>
<dbReference type="InterPro" id="IPR008964">
    <property type="entry name" value="Invasin/intimin_cell_adhesion"/>
</dbReference>
<dbReference type="InterPro" id="IPR052042">
    <property type="entry name" value="Tail_sheath_structural"/>
</dbReference>
<comment type="caution">
    <text evidence="3">The sequence shown here is derived from an EMBL/GenBank/DDBJ whole genome shotgun (WGS) entry which is preliminary data.</text>
</comment>
<dbReference type="Pfam" id="PF02368">
    <property type="entry name" value="Big_2"/>
    <property type="match status" value="2"/>
</dbReference>